<comment type="caution">
    <text evidence="9">The sequence shown here is derived from an EMBL/GenBank/DDBJ whole genome shotgun (WGS) entry which is preliminary data.</text>
</comment>
<evidence type="ECO:0000259" key="8">
    <source>
        <dbReference type="SMART" id="SM00988"/>
    </source>
</evidence>
<evidence type="ECO:0000256" key="3">
    <source>
        <dbReference type="ARBA" id="ARBA00022596"/>
    </source>
</evidence>
<dbReference type="InterPro" id="IPR012406">
    <property type="entry name" value="UreE"/>
</dbReference>
<comment type="function">
    <text evidence="7">Required for maturation of urease via the functional incorporation of the urease nickel metallocenter.</text>
</comment>
<name>A0ABW9V6C1_9BURK</name>
<keyword evidence="5 7" id="KW-0143">Chaperone</keyword>
<dbReference type="CDD" id="cd00571">
    <property type="entry name" value="UreE"/>
    <property type="match status" value="1"/>
</dbReference>
<dbReference type="InterPro" id="IPR007864">
    <property type="entry name" value="UreE_C_dom"/>
</dbReference>
<reference evidence="9 10" key="1">
    <citation type="submission" date="2019-12" db="EMBL/GenBank/DDBJ databases">
        <title>Novel species isolated from a subtropical stream in China.</title>
        <authorList>
            <person name="Lu H."/>
        </authorList>
    </citation>
    <scope>NUCLEOTIDE SEQUENCE [LARGE SCALE GENOMIC DNA]</scope>
    <source>
        <strain evidence="9 10">FT94W</strain>
    </source>
</reference>
<keyword evidence="3 6" id="KW-0533">Nickel</keyword>
<comment type="subcellular location">
    <subcellularLocation>
        <location evidence="1 7">Cytoplasm</location>
    </subcellularLocation>
</comment>
<evidence type="ECO:0000313" key="10">
    <source>
        <dbReference type="Proteomes" id="UP000449678"/>
    </source>
</evidence>
<dbReference type="NCBIfam" id="NF009751">
    <property type="entry name" value="PRK13261.1-1"/>
    <property type="match status" value="1"/>
</dbReference>
<evidence type="ECO:0000256" key="7">
    <source>
        <dbReference type="HAMAP-Rule" id="MF_01385"/>
    </source>
</evidence>
<comment type="subunit">
    <text evidence="7">UreD, UreF and UreG form a complex that acts as a GTP-hydrolysis-dependent molecular chaperone, activating the urease apoprotein by helping to assemble the nickel containing metallocenter of UreC. The UreE protein probably delivers the nickel.</text>
</comment>
<evidence type="ECO:0000256" key="5">
    <source>
        <dbReference type="ARBA" id="ARBA00023186"/>
    </source>
</evidence>
<dbReference type="EMBL" id="WWCO01000005">
    <property type="protein sequence ID" value="MYM34342.1"/>
    <property type="molecule type" value="Genomic_DNA"/>
</dbReference>
<dbReference type="SUPFAM" id="SSF69737">
    <property type="entry name" value="Urease metallochaperone UreE, C-terminal domain"/>
    <property type="match status" value="1"/>
</dbReference>
<dbReference type="SUPFAM" id="SSF69287">
    <property type="entry name" value="Urease metallochaperone UreE, N-terminal domain"/>
    <property type="match status" value="1"/>
</dbReference>
<dbReference type="InterPro" id="IPR004029">
    <property type="entry name" value="UreE_N"/>
</dbReference>
<evidence type="ECO:0000256" key="6">
    <source>
        <dbReference type="HAMAP-Rule" id="MF_00822"/>
    </source>
</evidence>
<proteinExistence type="inferred from homology"/>
<comment type="similarity">
    <text evidence="7">Belongs to the UreF family.</text>
</comment>
<evidence type="ECO:0000313" key="9">
    <source>
        <dbReference type="EMBL" id="MYM34342.1"/>
    </source>
</evidence>
<dbReference type="Pfam" id="PF05194">
    <property type="entry name" value="UreE_C"/>
    <property type="match status" value="1"/>
</dbReference>
<sequence length="400" mass="43776">MLTLHTKVAHADAVSANVAAQLVLPYELREKCRLRAALDTGEEVAVFTVRGTVLRDGDLLTGEDKRVIRVVAAPEPTYKVTCADAHTLLRCAFHLGNRHTQAQVGDGFLRIRADAVLKEMLAGLGATVVEQLSAFEPESGAYGGGHGHHHDHGLGPLAPIPLRQKIHRPGDPKLMQAAALLHLLQFASPALPIGAYSYSQGLEAALERGEVRNADTARAWIIRHLHEVVAQWEAPIAWRLMHAWSRRDWRAVSDWNERFIASRDSGEFRAETIQMGYSLTKLVAELGITDADTLAHLQSETEVALPTAFACAVAALNIPHHAALLAMLFAWAENQVLVCVKSVPLGQVAGQRMLLSLRAEIEAAARHAQTVGDDDMCNWAPGLSLLSMQHEVQYSRLYRS</sequence>
<dbReference type="Pfam" id="PF01730">
    <property type="entry name" value="UreF"/>
    <property type="match status" value="1"/>
</dbReference>
<dbReference type="Gene3D" id="1.10.4190.10">
    <property type="entry name" value="Urease accessory protein UreF"/>
    <property type="match status" value="1"/>
</dbReference>
<organism evidence="9 10">
    <name type="scientific">Duganella lactea</name>
    <dbReference type="NCBI Taxonomy" id="2692173"/>
    <lineage>
        <taxon>Bacteria</taxon>
        <taxon>Pseudomonadati</taxon>
        <taxon>Pseudomonadota</taxon>
        <taxon>Betaproteobacteria</taxon>
        <taxon>Burkholderiales</taxon>
        <taxon>Oxalobacteraceae</taxon>
        <taxon>Telluria group</taxon>
        <taxon>Duganella</taxon>
    </lineage>
</organism>
<keyword evidence="2 7" id="KW-0963">Cytoplasm</keyword>
<dbReference type="Gene3D" id="3.30.70.790">
    <property type="entry name" value="UreE, C-terminal domain"/>
    <property type="match status" value="1"/>
</dbReference>
<dbReference type="Proteomes" id="UP000449678">
    <property type="component" value="Unassembled WGS sequence"/>
</dbReference>
<dbReference type="SMART" id="SM00988">
    <property type="entry name" value="UreE_N"/>
    <property type="match status" value="1"/>
</dbReference>
<feature type="domain" description="UreE urease accessory N-terminal" evidence="8">
    <location>
        <begin position="1"/>
        <end position="68"/>
    </location>
</feature>
<keyword evidence="4 7" id="KW-0996">Nickel insertion</keyword>
<dbReference type="HAMAP" id="MF_01385">
    <property type="entry name" value="UreF"/>
    <property type="match status" value="1"/>
</dbReference>
<gene>
    <name evidence="6 9" type="primary">ureE</name>
    <name evidence="7" type="synonym">ureF</name>
    <name evidence="9" type="ORF">GTP38_08320</name>
</gene>
<comment type="function">
    <text evidence="6">Involved in urease metallocenter assembly. Binds nickel. Probably functions as a nickel donor during metallocenter assembly.</text>
</comment>
<comment type="similarity">
    <text evidence="6">Belongs to the UreE family.</text>
</comment>
<accession>A0ABW9V6C1</accession>
<dbReference type="Gene3D" id="2.60.260.20">
    <property type="entry name" value="Urease metallochaperone UreE, N-terminal domain"/>
    <property type="match status" value="1"/>
</dbReference>
<dbReference type="InterPro" id="IPR036118">
    <property type="entry name" value="UreE_N_sf"/>
</dbReference>
<dbReference type="InterPro" id="IPR038277">
    <property type="entry name" value="UreF_sf"/>
</dbReference>
<dbReference type="HAMAP" id="MF_00822">
    <property type="entry name" value="UreE"/>
    <property type="match status" value="1"/>
</dbReference>
<evidence type="ECO:0000256" key="1">
    <source>
        <dbReference type="ARBA" id="ARBA00004496"/>
    </source>
</evidence>
<dbReference type="PANTHER" id="PTHR33620">
    <property type="entry name" value="UREASE ACCESSORY PROTEIN F"/>
    <property type="match status" value="1"/>
</dbReference>
<dbReference type="PANTHER" id="PTHR33620:SF1">
    <property type="entry name" value="UREASE ACCESSORY PROTEIN F"/>
    <property type="match status" value="1"/>
</dbReference>
<protein>
    <recommendedName>
        <fullName evidence="6 7">Multifunctional fusion protein</fullName>
    </recommendedName>
    <domain>
        <recommendedName>
            <fullName evidence="6">Urease accessory protein UreE</fullName>
        </recommendedName>
    </domain>
    <domain>
        <recommendedName>
            <fullName evidence="7">Urease accessory protein UreF</fullName>
        </recommendedName>
    </domain>
</protein>
<evidence type="ECO:0000256" key="4">
    <source>
        <dbReference type="ARBA" id="ARBA00022988"/>
    </source>
</evidence>
<dbReference type="Pfam" id="PF02814">
    <property type="entry name" value="UreE_N"/>
    <property type="match status" value="1"/>
</dbReference>
<keyword evidence="10" id="KW-1185">Reference proteome</keyword>
<dbReference type="InterPro" id="IPR002639">
    <property type="entry name" value="UreF"/>
</dbReference>
<evidence type="ECO:0000256" key="2">
    <source>
        <dbReference type="ARBA" id="ARBA00022490"/>
    </source>
</evidence>